<dbReference type="AlphaFoldDB" id="A0A015UPI5"/>
<proteinExistence type="predicted"/>
<sequence length="380" mass="45313">MKYIFLTLLIFLNCNCTNKKDNSAFGQSGSRNINKNLITLVPPMRRGECNFENIVDRTEYLPLYTNDSVLISRISDIKATEERLFVADYKESKLFIFDRMGNFLGLIDHIGEGPEQYKRLCSFDIDPKLKKVYLLDGDMGKVFIYDYYTMALNEIIYLPYKNVDHIKLFKDTSFLMEFGFREFSKNKKKSPNWVRYDFRKKETSDSFFYFLNGDIAYRGRNQVAFSTYENKLFYWTALGDRVYLYDTNGLYEFMRLDFGEYSIPEEVYRLNYSNALLEMRNKHYARLERFYELDKWYYASIARADMSAHFFYNKEHNRSFIDLSFMMVKKGDFITPELFKISEQVMCGYISPEQYLNIIGESQINIKLEDNPILVFYTLK</sequence>
<dbReference type="EMBL" id="JGCY01000224">
    <property type="protein sequence ID" value="EXY75758.1"/>
    <property type="molecule type" value="Genomic_DNA"/>
</dbReference>
<dbReference type="SUPFAM" id="SSF63825">
    <property type="entry name" value="YWTD domain"/>
    <property type="match status" value="1"/>
</dbReference>
<gene>
    <name evidence="1" type="ORF">M124_0358</name>
</gene>
<comment type="caution">
    <text evidence="1">The sequence shown here is derived from an EMBL/GenBank/DDBJ whole genome shotgun (WGS) entry which is preliminary data.</text>
</comment>
<protein>
    <recommendedName>
        <fullName evidence="3">6-bladed beta-propeller</fullName>
    </recommendedName>
</protein>
<organism evidence="1 2">
    <name type="scientific">Bacteroides fragilis str. 3988T(B)14</name>
    <dbReference type="NCBI Taxonomy" id="1339315"/>
    <lineage>
        <taxon>Bacteria</taxon>
        <taxon>Pseudomonadati</taxon>
        <taxon>Bacteroidota</taxon>
        <taxon>Bacteroidia</taxon>
        <taxon>Bacteroidales</taxon>
        <taxon>Bacteroidaceae</taxon>
        <taxon>Bacteroides</taxon>
    </lineage>
</organism>
<reference evidence="1 2" key="1">
    <citation type="submission" date="2014-02" db="EMBL/GenBank/DDBJ databases">
        <authorList>
            <person name="Sears C."/>
            <person name="Carroll K."/>
            <person name="Sack B.R."/>
            <person name="Qadri F."/>
            <person name="Myers L.L."/>
            <person name="Chung G.-T."/>
            <person name="Escheverria P."/>
            <person name="Fraser C.M."/>
            <person name="Sadzewicz L."/>
            <person name="Shefchek K.A."/>
            <person name="Tallon L."/>
            <person name="Das S.P."/>
            <person name="Daugherty S."/>
            <person name="Mongodin E.F."/>
        </authorList>
    </citation>
    <scope>NUCLEOTIDE SEQUENCE [LARGE SCALE GENOMIC DNA]</scope>
    <source>
        <strain evidence="2">3988T(B)14</strain>
    </source>
</reference>
<evidence type="ECO:0000313" key="2">
    <source>
        <dbReference type="Proteomes" id="UP000020529"/>
    </source>
</evidence>
<evidence type="ECO:0008006" key="3">
    <source>
        <dbReference type="Google" id="ProtNLM"/>
    </source>
</evidence>
<dbReference type="Pfam" id="PF17170">
    <property type="entry name" value="DUF5128"/>
    <property type="match status" value="1"/>
</dbReference>
<dbReference type="Proteomes" id="UP000020529">
    <property type="component" value="Unassembled WGS sequence"/>
</dbReference>
<accession>A0A015UPI5</accession>
<evidence type="ECO:0000313" key="1">
    <source>
        <dbReference type="EMBL" id="EXY75758.1"/>
    </source>
</evidence>
<dbReference type="RefSeq" id="WP_032587705.1">
    <property type="nucleotide sequence ID" value="NZ_JGCY01000224.1"/>
</dbReference>
<dbReference type="PATRIC" id="fig|1339315.3.peg.1173"/>
<name>A0A015UPI5_BACFG</name>